<reference evidence="2" key="1">
    <citation type="submission" date="2014-11" db="EMBL/GenBank/DDBJ databases">
        <authorList>
            <person name="Otto D Thomas"/>
            <person name="Naeem Raeece"/>
        </authorList>
    </citation>
    <scope>NUCLEOTIDE SEQUENCE</scope>
</reference>
<dbReference type="AlphaFoldDB" id="A0A0G4I3J1"/>
<gene>
    <name evidence="2" type="ORF">Cvel_10600</name>
</gene>
<dbReference type="EMBL" id="CDMZ01004944">
    <property type="protein sequence ID" value="CEM51415.1"/>
    <property type="molecule type" value="Genomic_DNA"/>
</dbReference>
<proteinExistence type="predicted"/>
<organism evidence="2">
    <name type="scientific">Chromera velia CCMP2878</name>
    <dbReference type="NCBI Taxonomy" id="1169474"/>
    <lineage>
        <taxon>Eukaryota</taxon>
        <taxon>Sar</taxon>
        <taxon>Alveolata</taxon>
        <taxon>Colpodellida</taxon>
        <taxon>Chromeraceae</taxon>
        <taxon>Chromera</taxon>
    </lineage>
</organism>
<accession>A0A0G4I3J1</accession>
<protein>
    <recommendedName>
        <fullName evidence="3">Oocyst wall protein</fullName>
    </recommendedName>
</protein>
<dbReference type="SUPFAM" id="SSF57184">
    <property type="entry name" value="Growth factor receptor domain"/>
    <property type="match status" value="3"/>
</dbReference>
<dbReference type="PhylomeDB" id="A0A0G4I3J1"/>
<name>A0A0G4I3J1_9ALVE</name>
<feature type="chain" id="PRO_5005192094" description="Oocyst wall protein" evidence="1">
    <location>
        <begin position="19"/>
        <end position="534"/>
    </location>
</feature>
<keyword evidence="1" id="KW-0732">Signal</keyword>
<feature type="signal peptide" evidence="1">
    <location>
        <begin position="1"/>
        <end position="18"/>
    </location>
</feature>
<sequence length="534" mass="57439">MVAARIFSIGALLAVAQAKPASKSAAAVPTCRAGFEYDGTTCVRSVMADMLMKCPEGFQLETSSSSSGKKGGDAKCVDDMTQPPTLLCPEGYTYENDVCSREEAVNPDTSCPPGFAPVGNTCQQEVETPGSFVCPPGYEFNQAANTCERANLIPPTLHCPVGFRQFEGNQCIKEETVAPSMVCPKDYQMSGKQCVKAEEAPPKAFCPDGTQAPANGQCPVTSAQPVNPDCPPGYDYDAKTNTCRAPGILSSELVCPPGFTRRELNGEIKCVQEEEPWCPEGYIFDRAQGVCVRTVAPWCPPGFTFYPPESKCLRAVDVVTVEKVGPERVTVLDEAPCPPGTTQSGDQCLTTTLEQAILVCPDGFEGPDEQGRCIRQVTAPADSVCPKGYAQGKKGECLANRTAPPRAVCPPGYEPFGQSCRQIFTENPIFACPPNYQRDGNRCFREEVAPVLPFCPKGYQLIGGRCLRVVAAPTRMECPEGFEMDAFRQICTASRRVEPELYCPKGYALSGKGDGCVRTETAAPISAPTSDKKY</sequence>
<evidence type="ECO:0000256" key="1">
    <source>
        <dbReference type="SAM" id="SignalP"/>
    </source>
</evidence>
<dbReference type="VEuPathDB" id="CryptoDB:Cvel_10600"/>
<evidence type="ECO:0008006" key="3">
    <source>
        <dbReference type="Google" id="ProtNLM"/>
    </source>
</evidence>
<evidence type="ECO:0000313" key="2">
    <source>
        <dbReference type="EMBL" id="CEM51415.1"/>
    </source>
</evidence>
<dbReference type="InterPro" id="IPR009030">
    <property type="entry name" value="Growth_fac_rcpt_cys_sf"/>
</dbReference>